<evidence type="ECO:0000256" key="11">
    <source>
        <dbReference type="ARBA" id="ARBA00034005"/>
    </source>
</evidence>
<evidence type="ECO:0000256" key="6">
    <source>
        <dbReference type="ARBA" id="ARBA00022763"/>
    </source>
</evidence>
<keyword evidence="13" id="KW-0464">Manganese</keyword>
<proteinExistence type="inferred from homology"/>
<dbReference type="KEGG" id="cprt:FIC82_008525"/>
<evidence type="ECO:0000256" key="10">
    <source>
        <dbReference type="ARBA" id="ARBA00023204"/>
    </source>
</evidence>
<dbReference type="SUPFAM" id="SSF50249">
    <property type="entry name" value="Nucleic acid-binding proteins"/>
    <property type="match status" value="1"/>
</dbReference>
<dbReference type="Pfam" id="PF01653">
    <property type="entry name" value="DNA_ligase_aden"/>
    <property type="match status" value="1"/>
</dbReference>
<dbReference type="Pfam" id="PF00533">
    <property type="entry name" value="BRCT"/>
    <property type="match status" value="1"/>
</dbReference>
<dbReference type="Gene3D" id="3.30.470.30">
    <property type="entry name" value="DNA ligase/mRNA capping enzyme"/>
    <property type="match status" value="1"/>
</dbReference>
<organism evidence="15 16">
    <name type="scientific">Cellulosimicrobium protaetiae</name>
    <dbReference type="NCBI Taxonomy" id="2587808"/>
    <lineage>
        <taxon>Bacteria</taxon>
        <taxon>Bacillati</taxon>
        <taxon>Actinomycetota</taxon>
        <taxon>Actinomycetes</taxon>
        <taxon>Micrococcales</taxon>
        <taxon>Promicromonosporaceae</taxon>
        <taxon>Cellulosimicrobium</taxon>
    </lineage>
</organism>
<keyword evidence="5 13" id="KW-0479">Metal-binding</keyword>
<dbReference type="SUPFAM" id="SSF47781">
    <property type="entry name" value="RuvA domain 2-like"/>
    <property type="match status" value="1"/>
</dbReference>
<accession>A0A6M5ULU5</accession>
<evidence type="ECO:0000256" key="7">
    <source>
        <dbReference type="ARBA" id="ARBA00022833"/>
    </source>
</evidence>
<dbReference type="InterPro" id="IPR013840">
    <property type="entry name" value="DNAligase_N"/>
</dbReference>
<dbReference type="PIRSF" id="PIRSF001604">
    <property type="entry name" value="LigA"/>
    <property type="match status" value="1"/>
</dbReference>
<dbReference type="GO" id="GO:0046872">
    <property type="term" value="F:metal ion binding"/>
    <property type="evidence" value="ECO:0007669"/>
    <property type="project" value="UniProtKB-KW"/>
</dbReference>
<dbReference type="GO" id="GO:0003911">
    <property type="term" value="F:DNA ligase (NAD+) activity"/>
    <property type="evidence" value="ECO:0007669"/>
    <property type="project" value="UniProtKB-UniRule"/>
</dbReference>
<evidence type="ECO:0000256" key="3">
    <source>
        <dbReference type="ARBA" id="ARBA00022598"/>
    </source>
</evidence>
<dbReference type="InterPro" id="IPR012340">
    <property type="entry name" value="NA-bd_OB-fold"/>
</dbReference>
<feature type="binding site" evidence="13">
    <location>
        <position position="338"/>
    </location>
    <ligand>
        <name>NAD(+)</name>
        <dbReference type="ChEBI" id="CHEBI:57540"/>
    </ligand>
</feature>
<keyword evidence="4 13" id="KW-0235">DNA replication</keyword>
<dbReference type="InterPro" id="IPR036420">
    <property type="entry name" value="BRCT_dom_sf"/>
</dbReference>
<dbReference type="NCBIfam" id="TIGR00575">
    <property type="entry name" value="dnlj"/>
    <property type="match status" value="1"/>
</dbReference>
<reference evidence="15 16" key="1">
    <citation type="journal article" date="2022" name="Int. J. Syst. Evol. Microbiol.">
        <title>Cellulosimicrobium protaetiae sp. nov., isolated from the gut of the larva of Protaetia brevitarsis seulensis.</title>
        <authorList>
            <person name="Le Han H."/>
            <person name="Nguyen T.T.H."/>
            <person name="Li Z."/>
            <person name="Shin N.R."/>
            <person name="Kim S.G."/>
        </authorList>
    </citation>
    <scope>NUCLEOTIDE SEQUENCE [LARGE SCALE GENOMIC DNA]</scope>
    <source>
        <strain evidence="15 16">BI34</strain>
    </source>
</reference>
<keyword evidence="3 13" id="KW-0436">Ligase</keyword>
<evidence type="ECO:0000256" key="12">
    <source>
        <dbReference type="ARBA" id="ARBA00060881"/>
    </source>
</evidence>
<evidence type="ECO:0000313" key="15">
    <source>
        <dbReference type="EMBL" id="QJW38335.1"/>
    </source>
</evidence>
<evidence type="ECO:0000256" key="1">
    <source>
        <dbReference type="ARBA" id="ARBA00012722"/>
    </source>
</evidence>
<feature type="binding site" evidence="13">
    <location>
        <position position="437"/>
    </location>
    <ligand>
        <name>Zn(2+)</name>
        <dbReference type="ChEBI" id="CHEBI:29105"/>
    </ligand>
</feature>
<dbReference type="InterPro" id="IPR018239">
    <property type="entry name" value="DNA_ligase_AS"/>
</dbReference>
<dbReference type="EMBL" id="CP052757">
    <property type="protein sequence ID" value="QJW38335.1"/>
    <property type="molecule type" value="Genomic_DNA"/>
</dbReference>
<dbReference type="InterPro" id="IPR004149">
    <property type="entry name" value="Znf_DNAligase_C4"/>
</dbReference>
<dbReference type="Pfam" id="PF03119">
    <property type="entry name" value="DNA_ligase_ZBD"/>
    <property type="match status" value="1"/>
</dbReference>
<dbReference type="GO" id="GO:0005829">
    <property type="term" value="C:cytosol"/>
    <property type="evidence" value="ECO:0007669"/>
    <property type="project" value="TreeGrafter"/>
</dbReference>
<dbReference type="FunFam" id="2.40.50.140:FF:000012">
    <property type="entry name" value="DNA ligase"/>
    <property type="match status" value="1"/>
</dbReference>
<dbReference type="GO" id="GO:0006281">
    <property type="term" value="P:DNA repair"/>
    <property type="evidence" value="ECO:0007669"/>
    <property type="project" value="UniProtKB-KW"/>
</dbReference>
<dbReference type="Gene3D" id="1.10.287.610">
    <property type="entry name" value="Helix hairpin bin"/>
    <property type="match status" value="1"/>
</dbReference>
<dbReference type="EC" id="6.5.1.2" evidence="1 13"/>
<dbReference type="PROSITE" id="PS50172">
    <property type="entry name" value="BRCT"/>
    <property type="match status" value="1"/>
</dbReference>
<feature type="binding site" evidence="13">
    <location>
        <position position="434"/>
    </location>
    <ligand>
        <name>Zn(2+)</name>
        <dbReference type="ChEBI" id="CHEBI:29105"/>
    </ligand>
</feature>
<feature type="binding site" evidence="13">
    <location>
        <position position="459"/>
    </location>
    <ligand>
        <name>Zn(2+)</name>
        <dbReference type="ChEBI" id="CHEBI:29105"/>
    </ligand>
</feature>
<dbReference type="SMART" id="SM00532">
    <property type="entry name" value="LIGANc"/>
    <property type="match status" value="1"/>
</dbReference>
<evidence type="ECO:0000313" key="16">
    <source>
        <dbReference type="Proteomes" id="UP000451354"/>
    </source>
</evidence>
<comment type="cofactor">
    <cofactor evidence="13">
        <name>Mg(2+)</name>
        <dbReference type="ChEBI" id="CHEBI:18420"/>
    </cofactor>
    <cofactor evidence="13">
        <name>Mn(2+)</name>
        <dbReference type="ChEBI" id="CHEBI:29035"/>
    </cofactor>
</comment>
<dbReference type="InterPro" id="IPR041663">
    <property type="entry name" value="DisA/LigA_HHH"/>
</dbReference>
<keyword evidence="9 13" id="KW-0520">NAD</keyword>
<feature type="binding site" evidence="13">
    <location>
        <begin position="48"/>
        <end position="52"/>
    </location>
    <ligand>
        <name>NAD(+)</name>
        <dbReference type="ChEBI" id="CHEBI:57540"/>
    </ligand>
</feature>
<dbReference type="Proteomes" id="UP000451354">
    <property type="component" value="Chromosome"/>
</dbReference>
<dbReference type="PANTHER" id="PTHR23389">
    <property type="entry name" value="CHROMOSOME TRANSMISSION FIDELITY FACTOR 18"/>
    <property type="match status" value="1"/>
</dbReference>
<dbReference type="NCBIfam" id="NF005932">
    <property type="entry name" value="PRK07956.1"/>
    <property type="match status" value="1"/>
</dbReference>
<evidence type="ECO:0000256" key="2">
    <source>
        <dbReference type="ARBA" id="ARBA00013308"/>
    </source>
</evidence>
<dbReference type="InterPro" id="IPR004150">
    <property type="entry name" value="NAD_DNA_ligase_OB"/>
</dbReference>
<dbReference type="PANTHER" id="PTHR23389:SF9">
    <property type="entry name" value="DNA LIGASE"/>
    <property type="match status" value="1"/>
</dbReference>
<feature type="binding site" evidence="13">
    <location>
        <position position="314"/>
    </location>
    <ligand>
        <name>NAD(+)</name>
        <dbReference type="ChEBI" id="CHEBI:57540"/>
    </ligand>
</feature>
<dbReference type="AlphaFoldDB" id="A0A6M5ULU5"/>
<keyword evidence="8 13" id="KW-0460">Magnesium</keyword>
<feature type="binding site" evidence="13">
    <location>
        <begin position="97"/>
        <end position="98"/>
    </location>
    <ligand>
        <name>NAD(+)</name>
        <dbReference type="ChEBI" id="CHEBI:57540"/>
    </ligand>
</feature>
<evidence type="ECO:0000256" key="9">
    <source>
        <dbReference type="ARBA" id="ARBA00023027"/>
    </source>
</evidence>
<dbReference type="InterPro" id="IPR010994">
    <property type="entry name" value="RuvA_2-like"/>
</dbReference>
<dbReference type="GO" id="GO:0006260">
    <property type="term" value="P:DNA replication"/>
    <property type="evidence" value="ECO:0007669"/>
    <property type="project" value="UniProtKB-KW"/>
</dbReference>
<evidence type="ECO:0000256" key="8">
    <source>
        <dbReference type="ARBA" id="ARBA00022842"/>
    </source>
</evidence>
<protein>
    <recommendedName>
        <fullName evidence="2 13">DNA ligase</fullName>
        <ecNumber evidence="1 13">6.5.1.2</ecNumber>
    </recommendedName>
    <alternativeName>
        <fullName evidence="13">Polydeoxyribonucleotide synthase [NAD(+)]</fullName>
    </alternativeName>
</protein>
<evidence type="ECO:0000259" key="14">
    <source>
        <dbReference type="PROSITE" id="PS50172"/>
    </source>
</evidence>
<comment type="catalytic activity">
    <reaction evidence="11 13">
        <text>NAD(+) + (deoxyribonucleotide)n-3'-hydroxyl + 5'-phospho-(deoxyribonucleotide)m = (deoxyribonucleotide)n+m + AMP + beta-nicotinamide D-nucleotide.</text>
        <dbReference type="EC" id="6.5.1.2"/>
    </reaction>
</comment>
<evidence type="ECO:0000256" key="13">
    <source>
        <dbReference type="HAMAP-Rule" id="MF_01588"/>
    </source>
</evidence>
<dbReference type="Gene3D" id="2.40.50.140">
    <property type="entry name" value="Nucleic acid-binding proteins"/>
    <property type="match status" value="1"/>
</dbReference>
<dbReference type="FunFam" id="3.40.50.10190:FF:000054">
    <property type="entry name" value="DNA ligase"/>
    <property type="match status" value="1"/>
</dbReference>
<dbReference type="Pfam" id="PF12826">
    <property type="entry name" value="HHH_2"/>
    <property type="match status" value="1"/>
</dbReference>
<keyword evidence="7 13" id="KW-0862">Zinc</keyword>
<dbReference type="HAMAP" id="MF_01588">
    <property type="entry name" value="DNA_ligase_A"/>
    <property type="match status" value="1"/>
</dbReference>
<sequence length="804" mass="86032">MTDEEVPTAASAAELDEAAAQKRWAELVAQVEADQRAYYEEDQPVSSDAEYDARMHELQALEAAHPALQSPESPTQRVGGRAAAGFATVQHLEPMLSLDNAFSEEDLAAWAARAHRDLGVAADAEVGYLCEVKIDGLAIALLYEKGRLVRAATRGDGRTGEDVTANVRTITSIPQQLAGDPATHPDVIEIRGEVFMGVADFAALNEKLVAAGQDPYANPRNTAAGSLRQKDPAVTASRNLRMYAHGVGALQWEAGTHAELERQSAAYALFEQWGVPVSPHNRVVRGLDEVMERIAYFGEHRHDIEHELDGIVVKVDELALQRRLGATSRAPRWAIAYKYPPEEVNTRLLAIQVGVGRTGRATPYAVMEPVKVAGSTVRQATLHNQDVVRAKGVRIGDMVVLRKAGDVIPEILGPVAALADDGYPREDFVMPAECPECGTPLRPMKEGDVDLRCPNAESCPAQVRGRVEHIGSRGGLDVEALGEVTAAALTQPYEPAEPPLRTEKNLFGLTVEQLAPIKVVVRDPETGLPRPYEGVGESGEVEMSDGSVLLAKVVRPFQKVAARTYPPGFEDATPAERRAAGVRKDYPVYGPSSTAQTLVDELRLARTKDLWRVLVSLNIRHVGPVAARALADWFGSLDAIRAAIRDEGRDALAAVEGVGPVIADEVIAWLEVDWHQEIVEQWERDGVRFSIPGHPGPGARQAPTGPLAGLTVVVTGSLDGFSRDGAKEAVIAAGGKSSGSVSKKTDYVVVGANAGSKETKARELGLPILDEEGFVALLAGGPDAVADRVRTGDAPDEEPAGADG</sequence>
<dbReference type="CDD" id="cd17748">
    <property type="entry name" value="BRCT_DNA_ligase_like"/>
    <property type="match status" value="1"/>
</dbReference>
<gene>
    <name evidence="13 15" type="primary">ligA</name>
    <name evidence="15" type="ORF">FIC82_008525</name>
</gene>
<dbReference type="PROSITE" id="PS01055">
    <property type="entry name" value="DNA_LIGASE_N1"/>
    <property type="match status" value="1"/>
</dbReference>
<dbReference type="SMART" id="SM00292">
    <property type="entry name" value="BRCT"/>
    <property type="match status" value="1"/>
</dbReference>
<dbReference type="InterPro" id="IPR013839">
    <property type="entry name" value="DNAligase_adenylation"/>
</dbReference>
<dbReference type="CDD" id="cd00114">
    <property type="entry name" value="LIGANc"/>
    <property type="match status" value="1"/>
</dbReference>
<keyword evidence="6 13" id="KW-0227">DNA damage</keyword>
<dbReference type="FunFam" id="3.30.470.30:FF:000001">
    <property type="entry name" value="DNA ligase"/>
    <property type="match status" value="1"/>
</dbReference>
<keyword evidence="16" id="KW-1185">Reference proteome</keyword>
<feature type="binding site" evidence="13">
    <location>
        <position position="453"/>
    </location>
    <ligand>
        <name>Zn(2+)</name>
        <dbReference type="ChEBI" id="CHEBI:29105"/>
    </ligand>
</feature>
<name>A0A6M5ULU5_9MICO</name>
<dbReference type="InterPro" id="IPR001679">
    <property type="entry name" value="DNA_ligase"/>
</dbReference>
<dbReference type="SUPFAM" id="SSF56091">
    <property type="entry name" value="DNA ligase/mRNA capping enzyme, catalytic domain"/>
    <property type="match status" value="1"/>
</dbReference>
<feature type="binding site" evidence="13">
    <location>
        <position position="154"/>
    </location>
    <ligand>
        <name>NAD(+)</name>
        <dbReference type="ChEBI" id="CHEBI:57540"/>
    </ligand>
</feature>
<comment type="similarity">
    <text evidence="12 13">Belongs to the NAD-dependent DNA ligase family. LigA subfamily.</text>
</comment>
<feature type="domain" description="BRCT" evidence="14">
    <location>
        <begin position="702"/>
        <end position="772"/>
    </location>
</feature>
<dbReference type="Gene3D" id="6.20.10.30">
    <property type="match status" value="1"/>
</dbReference>
<comment type="function">
    <text evidence="13">DNA ligase that catalyzes the formation of phosphodiester linkages between 5'-phosphoryl and 3'-hydroxyl groups in double-stranded DNA using NAD as a coenzyme and as the energy source for the reaction. It is essential for DNA replication and repair of damaged DNA.</text>
</comment>
<feature type="binding site" evidence="13">
    <location>
        <position position="193"/>
    </location>
    <ligand>
        <name>NAD(+)</name>
        <dbReference type="ChEBI" id="CHEBI:57540"/>
    </ligand>
</feature>
<dbReference type="Gene3D" id="1.10.150.20">
    <property type="entry name" value="5' to 3' exonuclease, C-terminal subdomain"/>
    <property type="match status" value="2"/>
</dbReference>
<feature type="binding site" evidence="13">
    <location>
        <position position="131"/>
    </location>
    <ligand>
        <name>NAD(+)</name>
        <dbReference type="ChEBI" id="CHEBI:57540"/>
    </ligand>
</feature>
<keyword evidence="10 13" id="KW-0234">DNA repair</keyword>
<evidence type="ECO:0000256" key="5">
    <source>
        <dbReference type="ARBA" id="ARBA00022723"/>
    </source>
</evidence>
<dbReference type="InterPro" id="IPR001357">
    <property type="entry name" value="BRCT_dom"/>
</dbReference>
<dbReference type="SUPFAM" id="SSF52113">
    <property type="entry name" value="BRCT domain"/>
    <property type="match status" value="1"/>
</dbReference>
<dbReference type="Pfam" id="PF03120">
    <property type="entry name" value="OB_DNA_ligase"/>
    <property type="match status" value="1"/>
</dbReference>
<evidence type="ECO:0000256" key="4">
    <source>
        <dbReference type="ARBA" id="ARBA00022705"/>
    </source>
</evidence>
<dbReference type="Gene3D" id="3.40.50.10190">
    <property type="entry name" value="BRCT domain"/>
    <property type="match status" value="1"/>
</dbReference>
<feature type="active site" description="N6-AMP-lysine intermediate" evidence="13">
    <location>
        <position position="133"/>
    </location>
</feature>